<dbReference type="PROSITE" id="PS50103">
    <property type="entry name" value="ZF_C3H1"/>
    <property type="match status" value="2"/>
</dbReference>
<evidence type="ECO:0000313" key="3">
    <source>
        <dbReference type="EMBL" id="KAJ7742451.1"/>
    </source>
</evidence>
<accession>A0AAD7N359</accession>
<gene>
    <name evidence="3" type="ORF">DFH07DRAFT_836520</name>
</gene>
<dbReference type="GO" id="GO:0008270">
    <property type="term" value="F:zinc ion binding"/>
    <property type="evidence" value="ECO:0007669"/>
    <property type="project" value="UniProtKB-KW"/>
</dbReference>
<feature type="domain" description="C3H1-type" evidence="2">
    <location>
        <begin position="356"/>
        <end position="384"/>
    </location>
</feature>
<keyword evidence="1" id="KW-0479">Metal-binding</keyword>
<name>A0AAD7N359_9AGAR</name>
<dbReference type="PANTHER" id="PTHR37543">
    <property type="entry name" value="CCCH ZINC FINGER DNA BINDING PROTEIN (AFU_ORTHOLOGUE AFUA_5G12760)"/>
    <property type="match status" value="1"/>
</dbReference>
<dbReference type="PANTHER" id="PTHR37543:SF1">
    <property type="entry name" value="CCCH ZINC FINGER DNA BINDING PROTEIN (AFU_ORTHOLOGUE AFUA_5G12760)"/>
    <property type="match status" value="1"/>
</dbReference>
<keyword evidence="1" id="KW-0862">Zinc</keyword>
<evidence type="ECO:0000313" key="4">
    <source>
        <dbReference type="Proteomes" id="UP001215280"/>
    </source>
</evidence>
<protein>
    <recommendedName>
        <fullName evidence="2">C3H1-type domain-containing protein</fullName>
    </recommendedName>
</protein>
<dbReference type="InterPro" id="IPR000571">
    <property type="entry name" value="Znf_CCCH"/>
</dbReference>
<dbReference type="AlphaFoldDB" id="A0AAD7N359"/>
<keyword evidence="1" id="KW-0863">Zinc-finger</keyword>
<reference evidence="3" key="1">
    <citation type="submission" date="2023-03" db="EMBL/GenBank/DDBJ databases">
        <title>Massive genome expansion in bonnet fungi (Mycena s.s.) driven by repeated elements and novel gene families across ecological guilds.</title>
        <authorList>
            <consortium name="Lawrence Berkeley National Laboratory"/>
            <person name="Harder C.B."/>
            <person name="Miyauchi S."/>
            <person name="Viragh M."/>
            <person name="Kuo A."/>
            <person name="Thoen E."/>
            <person name="Andreopoulos B."/>
            <person name="Lu D."/>
            <person name="Skrede I."/>
            <person name="Drula E."/>
            <person name="Henrissat B."/>
            <person name="Morin E."/>
            <person name="Kohler A."/>
            <person name="Barry K."/>
            <person name="LaButti K."/>
            <person name="Morin E."/>
            <person name="Salamov A."/>
            <person name="Lipzen A."/>
            <person name="Mereny Z."/>
            <person name="Hegedus B."/>
            <person name="Baldrian P."/>
            <person name="Stursova M."/>
            <person name="Weitz H."/>
            <person name="Taylor A."/>
            <person name="Grigoriev I.V."/>
            <person name="Nagy L.G."/>
            <person name="Martin F."/>
            <person name="Kauserud H."/>
        </authorList>
    </citation>
    <scope>NUCLEOTIDE SEQUENCE</scope>
    <source>
        <strain evidence="3">CBHHK188m</strain>
    </source>
</reference>
<proteinExistence type="predicted"/>
<keyword evidence="4" id="KW-1185">Reference proteome</keyword>
<dbReference type="EMBL" id="JARJLG010000117">
    <property type="protein sequence ID" value="KAJ7742451.1"/>
    <property type="molecule type" value="Genomic_DNA"/>
</dbReference>
<dbReference type="Pfam" id="PF25540">
    <property type="entry name" value="DUF7923"/>
    <property type="match status" value="1"/>
</dbReference>
<feature type="zinc finger region" description="C3H1-type" evidence="1">
    <location>
        <begin position="356"/>
        <end position="384"/>
    </location>
</feature>
<evidence type="ECO:0000256" key="1">
    <source>
        <dbReference type="PROSITE-ProRule" id="PRU00723"/>
    </source>
</evidence>
<feature type="domain" description="C3H1-type" evidence="2">
    <location>
        <begin position="316"/>
        <end position="344"/>
    </location>
</feature>
<feature type="zinc finger region" description="C3H1-type" evidence="1">
    <location>
        <begin position="316"/>
        <end position="344"/>
    </location>
</feature>
<organism evidence="3 4">
    <name type="scientific">Mycena maculata</name>
    <dbReference type="NCBI Taxonomy" id="230809"/>
    <lineage>
        <taxon>Eukaryota</taxon>
        <taxon>Fungi</taxon>
        <taxon>Dikarya</taxon>
        <taxon>Basidiomycota</taxon>
        <taxon>Agaricomycotina</taxon>
        <taxon>Agaricomycetes</taxon>
        <taxon>Agaricomycetidae</taxon>
        <taxon>Agaricales</taxon>
        <taxon>Marasmiineae</taxon>
        <taxon>Mycenaceae</taxon>
        <taxon>Mycena</taxon>
    </lineage>
</organism>
<dbReference type="Proteomes" id="UP001215280">
    <property type="component" value="Unassembled WGS sequence"/>
</dbReference>
<comment type="caution">
    <text evidence="3">The sequence shown here is derived from an EMBL/GenBank/DDBJ whole genome shotgun (WGS) entry which is preliminary data.</text>
</comment>
<sequence length="407" mass="44887">MATQPLVEASQQLWDDTLGKLLNLSDTTIKRNAVLEARVTDLEMELGLWRQAHAVSVEASEREVKAHQRLVATLNKQISKRDLFENQNPLILCVINGDERLFNASLLAQGQQGGIAAGKGLTQTIATYLASEELPIFGRISFWITVYFNRGALLDRLISNSICSVQQFDAFVAGFSQCSPRFSLVDVGYGLDGTDMKIREYVQTYTRFPQTLRVFLAGGNDTQYTSTFDALDHEQLLGKLVMLGLPTGEGNALRIPLPCLRVDNIFMHQNQNLQILQKSTPVNVSSAVPVGGLISPQSPASHISGRAIDPSLPLHKQNPPPCNEHYLMTCSKGPSLCKYSHEYILTSEQLACLSTNAKKAPCNWLKSGLQCPYGDQCCWGHVCPNGSKCFHMSKGKCWFKADGMHPA</sequence>
<evidence type="ECO:0000259" key="2">
    <source>
        <dbReference type="PROSITE" id="PS50103"/>
    </source>
</evidence>
<dbReference type="InterPro" id="IPR057683">
    <property type="entry name" value="DUF7923"/>
</dbReference>